<protein>
    <submittedName>
        <fullName evidence="3">Capsid protein 2</fullName>
    </submittedName>
</protein>
<feature type="compositionally biased region" description="Basic residues" evidence="1">
    <location>
        <begin position="1"/>
        <end position="19"/>
    </location>
</feature>
<reference evidence="3" key="1">
    <citation type="journal article" date="2018" name="Sci. Rep.">
        <title>Analysis of DNAs associated with coconut foliar decay disease implicates a unique single-stranded DNA virus representing a new taxon.</title>
        <authorList>
            <person name="Gronenborn B."/>
            <person name="Randles J.W."/>
            <person name="Knierim D."/>
            <person name="Barriere Q."/>
            <person name="Vetten H.J."/>
            <person name="Warthmann N."/>
            <person name="Cornu D."/>
            <person name="Sileye T."/>
            <person name="Winter S."/>
            <person name="Timchenko T."/>
        </authorList>
    </citation>
    <scope>NUCLEOTIDE SEQUENCE</scope>
    <source>
        <strain evidence="3">CFDV-[VU-15]</strain>
        <strain evidence="2">CFDV-[VU-89]</strain>
    </source>
</reference>
<accession>A0A2R4N9D6</accession>
<evidence type="ECO:0000256" key="1">
    <source>
        <dbReference type="SAM" id="MobiDB-lite"/>
    </source>
</evidence>
<dbReference type="Proteomes" id="UP001297680">
    <property type="component" value="Genome"/>
</dbReference>
<sequence length="215" mass="24128">MASIRRRKGARRTRRRTYGRRSMTSNSLTSWRANTTTFNATVKRTTCGLLPIVNIARGPGDDQRVGDSVYLASITVRGKVSISENMLEGKGCGYALALVLDKSPTGVNPSLSTIFGKRELASDWATAYIEQRQRQRFRVLLWKTGFICRRNNVHEEVMVHKYVPVRRVMKYSGDTAGLGSVLTHAVYLCYFCHGTGQEQTNVIDIDVSVQSIFKT</sequence>
<dbReference type="InterPro" id="IPR029053">
    <property type="entry name" value="Viral_coat"/>
</dbReference>
<dbReference type="GO" id="GO:0019028">
    <property type="term" value="C:viral capsid"/>
    <property type="evidence" value="ECO:0007669"/>
    <property type="project" value="InterPro"/>
</dbReference>
<keyword evidence="4" id="KW-1185">Reference proteome</keyword>
<evidence type="ECO:0000313" key="4">
    <source>
        <dbReference type="Proteomes" id="UP001297680"/>
    </source>
</evidence>
<evidence type="ECO:0000313" key="2">
    <source>
        <dbReference type="EMBL" id="AVX29451.1"/>
    </source>
</evidence>
<name>A0A2R4N9D6_9VIRU</name>
<proteinExistence type="predicted"/>
<dbReference type="Gene3D" id="2.60.120.20">
    <property type="match status" value="1"/>
</dbReference>
<dbReference type="EMBL" id="MF926440">
    <property type="protein sequence ID" value="AVX29452.1"/>
    <property type="molecule type" value="Genomic_DNA"/>
</dbReference>
<feature type="region of interest" description="Disordered" evidence="1">
    <location>
        <begin position="1"/>
        <end position="30"/>
    </location>
</feature>
<dbReference type="GO" id="GO:0005198">
    <property type="term" value="F:structural molecule activity"/>
    <property type="evidence" value="ECO:0007669"/>
    <property type="project" value="InterPro"/>
</dbReference>
<dbReference type="Pfam" id="PF00844">
    <property type="entry name" value="Gemini_coat"/>
    <property type="match status" value="1"/>
</dbReference>
<dbReference type="InterPro" id="IPR000263">
    <property type="entry name" value="GV_A/BR1_coat"/>
</dbReference>
<organism evidence="3">
    <name type="scientific">Coconut foliar decay virus</name>
    <dbReference type="NCBI Taxonomy" id="12474"/>
    <lineage>
        <taxon>Viruses</taxon>
        <taxon>Monodnaviria</taxon>
        <taxon>Shotokuvirae</taxon>
        <taxon>Cressdnaviricota</taxon>
        <taxon>Arfiviricetes</taxon>
        <taxon>Mulpavirales</taxon>
        <taxon>Metaxyviridae</taxon>
        <taxon>Cofodevirus</taxon>
        <taxon>Cofodevirus kokonas</taxon>
    </lineage>
</organism>
<dbReference type="EMBL" id="MF926439">
    <property type="protein sequence ID" value="AVX29451.1"/>
    <property type="molecule type" value="Genomic_DNA"/>
</dbReference>
<evidence type="ECO:0000313" key="3">
    <source>
        <dbReference type="EMBL" id="AVX29452.1"/>
    </source>
</evidence>